<dbReference type="AlphaFoldDB" id="A0AAP0II20"/>
<feature type="transmembrane region" description="Helical" evidence="1">
    <location>
        <begin position="39"/>
        <end position="58"/>
    </location>
</feature>
<keyword evidence="1" id="KW-1133">Transmembrane helix</keyword>
<organism evidence="2 3">
    <name type="scientific">Stephania yunnanensis</name>
    <dbReference type="NCBI Taxonomy" id="152371"/>
    <lineage>
        <taxon>Eukaryota</taxon>
        <taxon>Viridiplantae</taxon>
        <taxon>Streptophyta</taxon>
        <taxon>Embryophyta</taxon>
        <taxon>Tracheophyta</taxon>
        <taxon>Spermatophyta</taxon>
        <taxon>Magnoliopsida</taxon>
        <taxon>Ranunculales</taxon>
        <taxon>Menispermaceae</taxon>
        <taxon>Menispermoideae</taxon>
        <taxon>Cissampelideae</taxon>
        <taxon>Stephania</taxon>
    </lineage>
</organism>
<evidence type="ECO:0000313" key="2">
    <source>
        <dbReference type="EMBL" id="KAK9115398.1"/>
    </source>
</evidence>
<name>A0AAP0II20_9MAGN</name>
<evidence type="ECO:0000256" key="1">
    <source>
        <dbReference type="SAM" id="Phobius"/>
    </source>
</evidence>
<dbReference type="Proteomes" id="UP001420932">
    <property type="component" value="Unassembled WGS sequence"/>
</dbReference>
<protein>
    <recommendedName>
        <fullName evidence="4">Transmembrane protein</fullName>
    </recommendedName>
</protein>
<evidence type="ECO:0008006" key="4">
    <source>
        <dbReference type="Google" id="ProtNLM"/>
    </source>
</evidence>
<proteinExistence type="predicted"/>
<accession>A0AAP0II20</accession>
<evidence type="ECO:0000313" key="3">
    <source>
        <dbReference type="Proteomes" id="UP001420932"/>
    </source>
</evidence>
<keyword evidence="1" id="KW-0812">Transmembrane</keyword>
<dbReference type="EMBL" id="JBBNAF010000009">
    <property type="protein sequence ID" value="KAK9115398.1"/>
    <property type="molecule type" value="Genomic_DNA"/>
</dbReference>
<sequence>MEMWWTYEDDDVFLIQRCRSGVWLVLSRLGLKGAPLDSLIPFVLINIVEIICTFNLFMLLIFFKFVLNLHVIFVLAFGISIISSPR</sequence>
<gene>
    <name evidence="2" type="ORF">Syun_022195</name>
</gene>
<keyword evidence="3" id="KW-1185">Reference proteome</keyword>
<feature type="transmembrane region" description="Helical" evidence="1">
    <location>
        <begin position="65"/>
        <end position="83"/>
    </location>
</feature>
<comment type="caution">
    <text evidence="2">The sequence shown here is derived from an EMBL/GenBank/DDBJ whole genome shotgun (WGS) entry which is preliminary data.</text>
</comment>
<reference evidence="2 3" key="1">
    <citation type="submission" date="2024-01" db="EMBL/GenBank/DDBJ databases">
        <title>Genome assemblies of Stephania.</title>
        <authorList>
            <person name="Yang L."/>
        </authorList>
    </citation>
    <scope>NUCLEOTIDE SEQUENCE [LARGE SCALE GENOMIC DNA]</scope>
    <source>
        <strain evidence="2">YNDBR</strain>
        <tissue evidence="2">Leaf</tissue>
    </source>
</reference>
<keyword evidence="1" id="KW-0472">Membrane</keyword>